<feature type="compositionally biased region" description="Basic and acidic residues" evidence="5">
    <location>
        <begin position="661"/>
        <end position="691"/>
    </location>
</feature>
<dbReference type="PANTHER" id="PTHR24198:SF165">
    <property type="entry name" value="ANKYRIN REPEAT-CONTAINING PROTEIN-RELATED"/>
    <property type="match status" value="1"/>
</dbReference>
<evidence type="ECO:0000256" key="3">
    <source>
        <dbReference type="PROSITE-ProRule" id="PRU00023"/>
    </source>
</evidence>
<dbReference type="InterPro" id="IPR036770">
    <property type="entry name" value="Ankyrin_rpt-contain_sf"/>
</dbReference>
<dbReference type="Proteomes" id="UP000799324">
    <property type="component" value="Unassembled WGS sequence"/>
</dbReference>
<evidence type="ECO:0000313" key="7">
    <source>
        <dbReference type="Proteomes" id="UP000799324"/>
    </source>
</evidence>
<feature type="repeat" description="ANK" evidence="3">
    <location>
        <begin position="753"/>
        <end position="775"/>
    </location>
</feature>
<protein>
    <submittedName>
        <fullName evidence="6">Ankyrin</fullName>
    </submittedName>
</protein>
<keyword evidence="2 3" id="KW-0040">ANK repeat</keyword>
<dbReference type="InterPro" id="IPR002110">
    <property type="entry name" value="Ankyrin_rpt"/>
</dbReference>
<keyword evidence="4" id="KW-0175">Coiled coil</keyword>
<dbReference type="PRINTS" id="PR01415">
    <property type="entry name" value="ANKYRIN"/>
</dbReference>
<evidence type="ECO:0000256" key="2">
    <source>
        <dbReference type="ARBA" id="ARBA00023043"/>
    </source>
</evidence>
<dbReference type="EMBL" id="MU004527">
    <property type="protein sequence ID" value="KAF2648687.1"/>
    <property type="molecule type" value="Genomic_DNA"/>
</dbReference>
<dbReference type="OrthoDB" id="539213at2759"/>
<reference evidence="6" key="1">
    <citation type="journal article" date="2020" name="Stud. Mycol.">
        <title>101 Dothideomycetes genomes: a test case for predicting lifestyles and emergence of pathogens.</title>
        <authorList>
            <person name="Haridas S."/>
            <person name="Albert R."/>
            <person name="Binder M."/>
            <person name="Bloem J."/>
            <person name="Labutti K."/>
            <person name="Salamov A."/>
            <person name="Andreopoulos B."/>
            <person name="Baker S."/>
            <person name="Barry K."/>
            <person name="Bills G."/>
            <person name="Bluhm B."/>
            <person name="Cannon C."/>
            <person name="Castanera R."/>
            <person name="Culley D."/>
            <person name="Daum C."/>
            <person name="Ezra D."/>
            <person name="Gonzalez J."/>
            <person name="Henrissat B."/>
            <person name="Kuo A."/>
            <person name="Liang C."/>
            <person name="Lipzen A."/>
            <person name="Lutzoni F."/>
            <person name="Magnuson J."/>
            <person name="Mondo S."/>
            <person name="Nolan M."/>
            <person name="Ohm R."/>
            <person name="Pangilinan J."/>
            <person name="Park H.-J."/>
            <person name="Ramirez L."/>
            <person name="Alfaro M."/>
            <person name="Sun H."/>
            <person name="Tritt A."/>
            <person name="Yoshinaga Y."/>
            <person name="Zwiers L.-H."/>
            <person name="Turgeon B."/>
            <person name="Goodwin S."/>
            <person name="Spatafora J."/>
            <person name="Crous P."/>
            <person name="Grigoriev I."/>
        </authorList>
    </citation>
    <scope>NUCLEOTIDE SEQUENCE</scope>
    <source>
        <strain evidence="6">CBS 122681</strain>
    </source>
</reference>
<dbReference type="SUPFAM" id="SSF48403">
    <property type="entry name" value="Ankyrin repeat"/>
    <property type="match status" value="2"/>
</dbReference>
<feature type="coiled-coil region" evidence="4">
    <location>
        <begin position="1044"/>
        <end position="1087"/>
    </location>
</feature>
<feature type="repeat" description="ANK" evidence="3">
    <location>
        <begin position="597"/>
        <end position="629"/>
    </location>
</feature>
<feature type="region of interest" description="Disordered" evidence="5">
    <location>
        <begin position="1782"/>
        <end position="1823"/>
    </location>
</feature>
<dbReference type="PANTHER" id="PTHR24198">
    <property type="entry name" value="ANKYRIN REPEAT AND PROTEIN KINASE DOMAIN-CONTAINING PROTEIN"/>
    <property type="match status" value="1"/>
</dbReference>
<name>A0A6A6SNZ9_9PLEO</name>
<evidence type="ECO:0000313" key="6">
    <source>
        <dbReference type="EMBL" id="KAF2648687.1"/>
    </source>
</evidence>
<dbReference type="PROSITE" id="PS50088">
    <property type="entry name" value="ANK_REPEAT"/>
    <property type="match status" value="4"/>
</dbReference>
<proteinExistence type="predicted"/>
<keyword evidence="1" id="KW-0677">Repeat</keyword>
<gene>
    <name evidence="6" type="ORF">K491DRAFT_642152</name>
</gene>
<dbReference type="Gene3D" id="1.25.40.20">
    <property type="entry name" value="Ankyrin repeat-containing domain"/>
    <property type="match status" value="3"/>
</dbReference>
<dbReference type="Pfam" id="PF12796">
    <property type="entry name" value="Ank_2"/>
    <property type="match status" value="1"/>
</dbReference>
<dbReference type="PROSITE" id="PS50297">
    <property type="entry name" value="ANK_REP_REGION"/>
    <property type="match status" value="3"/>
</dbReference>
<evidence type="ECO:0000256" key="5">
    <source>
        <dbReference type="SAM" id="MobiDB-lite"/>
    </source>
</evidence>
<dbReference type="SMART" id="SM00248">
    <property type="entry name" value="ANK"/>
    <property type="match status" value="12"/>
</dbReference>
<organism evidence="6 7">
    <name type="scientific">Lophiostoma macrostomum CBS 122681</name>
    <dbReference type="NCBI Taxonomy" id="1314788"/>
    <lineage>
        <taxon>Eukaryota</taxon>
        <taxon>Fungi</taxon>
        <taxon>Dikarya</taxon>
        <taxon>Ascomycota</taxon>
        <taxon>Pezizomycotina</taxon>
        <taxon>Dothideomycetes</taxon>
        <taxon>Pleosporomycetidae</taxon>
        <taxon>Pleosporales</taxon>
        <taxon>Lophiostomataceae</taxon>
        <taxon>Lophiostoma</taxon>
    </lineage>
</organism>
<keyword evidence="7" id="KW-1185">Reference proteome</keyword>
<dbReference type="Pfam" id="PF26128">
    <property type="entry name" value="Gad2"/>
    <property type="match status" value="1"/>
</dbReference>
<accession>A0A6A6SNZ9</accession>
<evidence type="ECO:0000256" key="4">
    <source>
        <dbReference type="SAM" id="Coils"/>
    </source>
</evidence>
<feature type="region of interest" description="Disordered" evidence="5">
    <location>
        <begin position="654"/>
        <end position="691"/>
    </location>
</feature>
<feature type="repeat" description="ANK" evidence="3">
    <location>
        <begin position="1534"/>
        <end position="1566"/>
    </location>
</feature>
<evidence type="ECO:0000256" key="1">
    <source>
        <dbReference type="ARBA" id="ARBA00022737"/>
    </source>
</evidence>
<dbReference type="Pfam" id="PF00023">
    <property type="entry name" value="Ank"/>
    <property type="match status" value="1"/>
</dbReference>
<feature type="compositionally biased region" description="Polar residues" evidence="5">
    <location>
        <begin position="1812"/>
        <end position="1823"/>
    </location>
</feature>
<feature type="compositionally biased region" description="Acidic residues" evidence="5">
    <location>
        <begin position="1795"/>
        <end position="1811"/>
    </location>
</feature>
<feature type="repeat" description="ANK" evidence="3">
    <location>
        <begin position="630"/>
        <end position="662"/>
    </location>
</feature>
<sequence>MGCISARFRILKQYLRLPFRPPLPLSPSFSIRGSSNRILPFRTFAYSPCFAANLGSTIPQTMMSTSTVLPDVPSKHVDFISHVASNPGKKLPELLEPYKQYDAKLREVFAQEPKHPALDDQYLNVVPVFKGDEKHVKIRARDLEKESVKEKERYVMPLNDDDRRADGSPAIVGDIKEFQQNFALFCESSLVDLDWSNVVAAGSSVVTCLLPVPDKHKKSKKALRQYYHEMIAPASDVDLFIYGLSEEDAVKKIVQIEQQIKEAILEETTTIRTKNAITIASQYPTRHIQIVLRIYKSPAEILTGFDVDCSCAAYDGKQVYAAPRALTAYMTQTNTIDLTRRSPSYENRLSKYSHRGFEVYWPLLDRSRIDPTIFERNFGRTVGLARLLVLERLPSKSEREAYMDERRRERGRPAINRFRKFSMQDNIKERYEDEVAEWVDAEDVSDYHTFTIPYGPKYNAKKIEKLLYTKDLLLNSEWNKPDDREVDLHRHPAFFGYATDVIHDCCGFCPKPVTPEEHDVSEEESKIYVSGEISFIKDDPGRQAIGSFHPLTDDDWTDMAYVGNTARLCQAIIDGDAEHVEDWLSQEGADPNCRDYTGRTPLQLAVTSSTPDIVKALIYHNARLVARIADGRTALHLAAARGNVEMVKMIMQRSEQNEEEEAKKEDVRKQTRMAAREGKSEPMEVDDSTKDIHNEDSDIEMVDEADSDEDMRSTTTGSYIKVKDDKKSEEILPEDEEEDEPDVYDVNVLTWDTQCSPLHYAILSGNIDVVKTLVQDFGADVLLPVKLLNSHTKSPRGAILTLVLALELPLDQAKAMTQALLEIGASSAQADMTQTTALHYISGDKPELLETLFQFDEPAAKRAINHLAVTGSSWSPSAQSPLMSAILKGNSLAALKLLEAGSAPSVDFNSWIKSTETQYESIANRDSKQNHNNFARDVEQPVVLAVQAELPKLVLEILAQGADPNTLPKQTQHGVVDEYYMRHNSMQSLLDVVRDKIRQLRTFKDAGPPIEPEYKLKEGVNYVDGIQPGTYKDFIAKIVLEGAHASDKQDKENWEQRLKDYHERKGVAEKQGAIDALATEFEAVEKELLVKGAKTFRELYPEKVVEKDDGYRHRSHDYHTPPFGIRFDFKVHDLTDETREAYLKLFQAAWDGDVDIIKSLTLAPWGPTGENIPLKIAVEDRNDQNPFSLAILRNHLDVARAVVEISFAQYQPDTEQPKARYRLRDEDENDDEYDDDDIEAEDIEASSDIQVYREIVDAKFTIENIGEVSKEVKSKVSPSGFISWSCSAWAYKRLVASDTKFTYGLDGRTIEGTGSTELLTWAIKANDMKLFRFLTDLDIEWTRRLADKSDGSAGVPSFYLNDFNIAIKYGRLEMLADLIKLGGAGMELESLVKKSGVKFQEKPKYYQGLSVHGRKRADWVSAARGTQTSSVSHTSPPLLQAAFKGSLASVEWFLSDTPTRHYQAFAESYKDHKLIKHLNTKGGGFDKVLTKWLGARRDLALHCAVMAPPRPESLKLVQYLLKAMPESVETRSNSRITPLSLAFSLHRFDAAKVLIEAGADQAVRDHEGDNILHLLLTSRSRYHSSSAHKEQVKAFLDLVDKRLIPSLLTERSAANPGSLTPLARWLRQASEGNESDDTLRMLLEFGSTYGNNEHLEMLDGSGETPVHTVVKNRQRNWLKIMLEFRPDLLHRENSVGRTPYELAEDAYIAGSVSCAPQITRHSSVGSIINQHHTSFLRDRQGHDSPDTQTMWSICDEFKKEHPGKRRLVSLLDANEVAKRLANRHGRKAHVKRADEESEAGSEAGDTDEGSDEVTQWYWSSARS</sequence>